<organism evidence="1 2">
    <name type="scientific">Paenibacillus sambharensis</name>
    <dbReference type="NCBI Taxonomy" id="1803190"/>
    <lineage>
        <taxon>Bacteria</taxon>
        <taxon>Bacillati</taxon>
        <taxon>Bacillota</taxon>
        <taxon>Bacilli</taxon>
        <taxon>Bacillales</taxon>
        <taxon>Paenibacillaceae</taxon>
        <taxon>Paenibacillus</taxon>
    </lineage>
</organism>
<name>A0A2W1L7J2_9BACL</name>
<evidence type="ECO:0000313" key="2">
    <source>
        <dbReference type="Proteomes" id="UP000249522"/>
    </source>
</evidence>
<sequence length="95" mass="10558">MTYSANSVNIKTNPEAPVKKESIGKASHGLFFVVEVHMIEMEPMECAVDERTYSILDSWFGREMAGKLLYEGKSAYEVGQCTNYTNSLLKSANGL</sequence>
<reference evidence="1 2" key="1">
    <citation type="submission" date="2018-06" db="EMBL/GenBank/DDBJ databases">
        <title>Paenibacillus imtechensis sp. nov.</title>
        <authorList>
            <person name="Pinnaka A.K."/>
            <person name="Singh H."/>
            <person name="Kaur M."/>
        </authorList>
    </citation>
    <scope>NUCLEOTIDE SEQUENCE [LARGE SCALE GENOMIC DNA]</scope>
    <source>
        <strain evidence="1 2">SMB1</strain>
    </source>
</reference>
<keyword evidence="2" id="KW-1185">Reference proteome</keyword>
<protein>
    <submittedName>
        <fullName evidence="1">Uncharacterized protein</fullName>
    </submittedName>
</protein>
<dbReference type="EMBL" id="QKRB01000044">
    <property type="protein sequence ID" value="PZD95246.1"/>
    <property type="molecule type" value="Genomic_DNA"/>
</dbReference>
<proteinExistence type="predicted"/>
<evidence type="ECO:0000313" key="1">
    <source>
        <dbReference type="EMBL" id="PZD95246.1"/>
    </source>
</evidence>
<comment type="caution">
    <text evidence="1">The sequence shown here is derived from an EMBL/GenBank/DDBJ whole genome shotgun (WGS) entry which is preliminary data.</text>
</comment>
<gene>
    <name evidence="1" type="ORF">DNH61_11850</name>
</gene>
<dbReference type="AlphaFoldDB" id="A0A2W1L7J2"/>
<dbReference type="Proteomes" id="UP000249522">
    <property type="component" value="Unassembled WGS sequence"/>
</dbReference>
<accession>A0A2W1L7J2</accession>